<dbReference type="GO" id="GO:0004458">
    <property type="term" value="F:D-lactate dehydrogenase (cytochrome) activity"/>
    <property type="evidence" value="ECO:0007669"/>
    <property type="project" value="UniProtKB-EC"/>
</dbReference>
<dbReference type="Gene3D" id="1.10.45.10">
    <property type="entry name" value="Vanillyl-alcohol Oxidase, Chain A, domain 4"/>
    <property type="match status" value="1"/>
</dbReference>
<dbReference type="PANTHER" id="PTHR11748:SF111">
    <property type="entry name" value="D-LACTATE DEHYDROGENASE, MITOCHONDRIAL-RELATED"/>
    <property type="match status" value="1"/>
</dbReference>
<dbReference type="SUPFAM" id="SSF55103">
    <property type="entry name" value="FAD-linked oxidases, C-terminal domain"/>
    <property type="match status" value="1"/>
</dbReference>
<dbReference type="GO" id="GO:0008720">
    <property type="term" value="F:D-lactate dehydrogenase (NAD+) activity"/>
    <property type="evidence" value="ECO:0007669"/>
    <property type="project" value="TreeGrafter"/>
</dbReference>
<dbReference type="PhylomeDB" id="A0A0G4HAD1"/>
<dbReference type="FunFam" id="3.30.465.10:FF:000014">
    <property type="entry name" value="D-lactate dehydrogenase (Cytochrome), putative"/>
    <property type="match status" value="1"/>
</dbReference>
<dbReference type="InterPro" id="IPR016171">
    <property type="entry name" value="Vanillyl_alc_oxidase_C-sub2"/>
</dbReference>
<dbReference type="FunFam" id="1.10.45.10:FF:000001">
    <property type="entry name" value="D-lactate dehydrogenase mitochondrial"/>
    <property type="match status" value="1"/>
</dbReference>
<dbReference type="EC" id="1.1.2.4" evidence="9"/>
<dbReference type="PROSITE" id="PS51387">
    <property type="entry name" value="FAD_PCMH"/>
    <property type="match status" value="1"/>
</dbReference>
<dbReference type="Pfam" id="PF02913">
    <property type="entry name" value="FAD-oxidase_C"/>
    <property type="match status" value="1"/>
</dbReference>
<protein>
    <recommendedName>
        <fullName evidence="9">D-lactate dehydrogenase (cytochrome)</fullName>
        <ecNumber evidence="9">1.1.2.4</ecNumber>
    </recommendedName>
</protein>
<dbReference type="VEuPathDB" id="CryptoDB:Cvel_6082"/>
<keyword evidence="7" id="KW-0560">Oxidoreductase</keyword>
<evidence type="ECO:0000256" key="3">
    <source>
        <dbReference type="ARBA" id="ARBA00008000"/>
    </source>
</evidence>
<keyword evidence="5" id="KW-0274">FAD</keyword>
<comment type="similarity">
    <text evidence="3">Belongs to the FAD-binding oxidoreductase/transferase type 4 family.</text>
</comment>
<dbReference type="AlphaFoldDB" id="A0A0G4HAD1"/>
<dbReference type="EMBL" id="CDMZ01002137">
    <property type="protein sequence ID" value="CEM40936.1"/>
    <property type="molecule type" value="Genomic_DNA"/>
</dbReference>
<evidence type="ECO:0000256" key="6">
    <source>
        <dbReference type="ARBA" id="ARBA00022946"/>
    </source>
</evidence>
<name>A0A0G4HAD1_9ALVE</name>
<evidence type="ECO:0000256" key="10">
    <source>
        <dbReference type="SAM" id="MobiDB-lite"/>
    </source>
</evidence>
<dbReference type="InterPro" id="IPR016164">
    <property type="entry name" value="FAD-linked_Oxase-like_C"/>
</dbReference>
<proteinExistence type="inferred from homology"/>
<evidence type="ECO:0000256" key="7">
    <source>
        <dbReference type="ARBA" id="ARBA00023002"/>
    </source>
</evidence>
<comment type="cofactor">
    <cofactor evidence="1">
        <name>FAD</name>
        <dbReference type="ChEBI" id="CHEBI:57692"/>
    </cofactor>
</comment>
<evidence type="ECO:0000256" key="1">
    <source>
        <dbReference type="ARBA" id="ARBA00001974"/>
    </source>
</evidence>
<dbReference type="Gene3D" id="3.30.70.2740">
    <property type="match status" value="1"/>
</dbReference>
<accession>A0A0G4HAD1</accession>
<keyword evidence="8" id="KW-0496">Mitochondrion</keyword>
<keyword evidence="4" id="KW-0285">Flavoprotein</keyword>
<evidence type="ECO:0000256" key="4">
    <source>
        <dbReference type="ARBA" id="ARBA00022630"/>
    </source>
</evidence>
<dbReference type="Pfam" id="PF01565">
    <property type="entry name" value="FAD_binding_4"/>
    <property type="match status" value="1"/>
</dbReference>
<organism evidence="12">
    <name type="scientific">Chromera velia CCMP2878</name>
    <dbReference type="NCBI Taxonomy" id="1169474"/>
    <lineage>
        <taxon>Eukaryota</taxon>
        <taxon>Sar</taxon>
        <taxon>Alveolata</taxon>
        <taxon>Colpodellida</taxon>
        <taxon>Chromeraceae</taxon>
        <taxon>Chromera</taxon>
    </lineage>
</organism>
<dbReference type="GO" id="GO:0071949">
    <property type="term" value="F:FAD binding"/>
    <property type="evidence" value="ECO:0007669"/>
    <property type="project" value="InterPro"/>
</dbReference>
<evidence type="ECO:0000256" key="9">
    <source>
        <dbReference type="ARBA" id="ARBA00038897"/>
    </source>
</evidence>
<dbReference type="SUPFAM" id="SSF56176">
    <property type="entry name" value="FAD-binding/transporter-associated domain-like"/>
    <property type="match status" value="1"/>
</dbReference>
<dbReference type="InterPro" id="IPR016169">
    <property type="entry name" value="FAD-bd_PCMH_sub2"/>
</dbReference>
<dbReference type="InterPro" id="IPR004113">
    <property type="entry name" value="FAD-bd_oxidored_4_C"/>
</dbReference>
<dbReference type="FunFam" id="3.30.70.2740:FF:000001">
    <property type="entry name" value="D-lactate dehydrogenase mitochondrial"/>
    <property type="match status" value="1"/>
</dbReference>
<dbReference type="GO" id="GO:0005739">
    <property type="term" value="C:mitochondrion"/>
    <property type="evidence" value="ECO:0007669"/>
    <property type="project" value="UniProtKB-SubCell"/>
</dbReference>
<sequence length="517" mass="56089">MLSASFAAAALASASYLRENSRSRALAQQQLQQQQKSIKSLPFGEAYPEAEKALIALLGERLSTDEGHLEDHGKEASGYAARSNPQAVAFPESTEEVSGIMKICNDHKIPVVPYAAGTSLEGHTIATHGGLSISMQNLDKVLSINKEDMDIVVQPGVGWMELNDILEPYGFFLGVDPGPGAQIGGMCGTRCSGTKAVKYGTMKDQVVSLTVVMADGTVVKTGQRPKKSSAGYDLARLFVGSEGTLGVVTEAVLKVRNIPECTEVAYVSFDTVRQATDTVIQILQRGIQMGGIELLDEVMVKAVNEYSGTKLPVSPLVLFKFVGAKEHVRHDVKVVGEIVKQHTNNPYRWAEDEKERKEVEDSRKVALWAAQAQRPDRQVMTTDVAIPISRMADCIAETKADLDKSPLYAPLVGHVGDSNFHVFILFNPDDPTEDEEAHRLNHRMVDRAIAMEGTCTGEHGIGTGKKCYLENELGKPAVDLMRKLKRALDPNNILNPGKVISVSASAEESHRQAGCPV</sequence>
<gene>
    <name evidence="12" type="ORF">Cvel_6082</name>
</gene>
<comment type="subcellular location">
    <subcellularLocation>
        <location evidence="2">Mitochondrion</location>
    </subcellularLocation>
</comment>
<dbReference type="PANTHER" id="PTHR11748">
    <property type="entry name" value="D-LACTATE DEHYDROGENASE"/>
    <property type="match status" value="1"/>
</dbReference>
<dbReference type="InterPro" id="IPR036318">
    <property type="entry name" value="FAD-bd_PCMH-like_sf"/>
</dbReference>
<evidence type="ECO:0000313" key="12">
    <source>
        <dbReference type="EMBL" id="CEM40936.1"/>
    </source>
</evidence>
<evidence type="ECO:0000256" key="5">
    <source>
        <dbReference type="ARBA" id="ARBA00022827"/>
    </source>
</evidence>
<feature type="region of interest" description="Disordered" evidence="10">
    <location>
        <begin position="68"/>
        <end position="87"/>
    </location>
</feature>
<evidence type="ECO:0000259" key="11">
    <source>
        <dbReference type="PROSITE" id="PS51387"/>
    </source>
</evidence>
<dbReference type="InterPro" id="IPR016166">
    <property type="entry name" value="FAD-bd_PCMH"/>
</dbReference>
<evidence type="ECO:0000256" key="8">
    <source>
        <dbReference type="ARBA" id="ARBA00023128"/>
    </source>
</evidence>
<keyword evidence="6" id="KW-0809">Transit peptide</keyword>
<dbReference type="Gene3D" id="3.30.465.10">
    <property type="match status" value="1"/>
</dbReference>
<evidence type="ECO:0000256" key="2">
    <source>
        <dbReference type="ARBA" id="ARBA00004173"/>
    </source>
</evidence>
<dbReference type="InterPro" id="IPR006094">
    <property type="entry name" value="Oxid_FAD_bind_N"/>
</dbReference>
<feature type="domain" description="FAD-binding PCMH-type" evidence="11">
    <location>
        <begin position="81"/>
        <end position="258"/>
    </location>
</feature>
<reference evidence="12" key="1">
    <citation type="submission" date="2014-11" db="EMBL/GenBank/DDBJ databases">
        <authorList>
            <person name="Otto D Thomas"/>
            <person name="Naeem Raeece"/>
        </authorList>
    </citation>
    <scope>NUCLEOTIDE SEQUENCE</scope>
</reference>
<dbReference type="GO" id="GO:1903457">
    <property type="term" value="P:lactate catabolic process"/>
    <property type="evidence" value="ECO:0007669"/>
    <property type="project" value="TreeGrafter"/>
</dbReference>